<accession>A0A382YRW9</accession>
<feature type="non-terminal residue" evidence="1">
    <location>
        <position position="84"/>
    </location>
</feature>
<gene>
    <name evidence="1" type="ORF">METZ01_LOCUS438891</name>
</gene>
<protein>
    <submittedName>
        <fullName evidence="1">Uncharacterized protein</fullName>
    </submittedName>
</protein>
<dbReference type="AlphaFoldDB" id="A0A382YRW9"/>
<evidence type="ECO:0000313" key="1">
    <source>
        <dbReference type="EMBL" id="SVD86037.1"/>
    </source>
</evidence>
<name>A0A382YRW9_9ZZZZ</name>
<sequence length="84" mass="8821">MMIYFRLSLIICFALAFKSSLCGSAVSVGVAKVDVTPKGPVLLAGYGGRTTEHQGVDTPLWARALVIGDEKRVAVVALDNCGVP</sequence>
<reference evidence="1" key="1">
    <citation type="submission" date="2018-05" db="EMBL/GenBank/DDBJ databases">
        <authorList>
            <person name="Lanie J.A."/>
            <person name="Ng W.-L."/>
            <person name="Kazmierczak K.M."/>
            <person name="Andrzejewski T.M."/>
            <person name="Davidsen T.M."/>
            <person name="Wayne K.J."/>
            <person name="Tettelin H."/>
            <person name="Glass J.I."/>
            <person name="Rusch D."/>
            <person name="Podicherti R."/>
            <person name="Tsui H.-C.T."/>
            <person name="Winkler M.E."/>
        </authorList>
    </citation>
    <scope>NUCLEOTIDE SEQUENCE</scope>
</reference>
<dbReference type="EMBL" id="UINC01178071">
    <property type="protein sequence ID" value="SVD86037.1"/>
    <property type="molecule type" value="Genomic_DNA"/>
</dbReference>
<proteinExistence type="predicted"/>
<organism evidence="1">
    <name type="scientific">marine metagenome</name>
    <dbReference type="NCBI Taxonomy" id="408172"/>
    <lineage>
        <taxon>unclassified sequences</taxon>
        <taxon>metagenomes</taxon>
        <taxon>ecological metagenomes</taxon>
    </lineage>
</organism>